<dbReference type="Proteomes" id="UP000183832">
    <property type="component" value="Unassembled WGS sequence"/>
</dbReference>
<name>A0A1J1IDI7_9DIPT</name>
<protein>
    <submittedName>
        <fullName evidence="2">CLUMA_CG010188, isoform A</fullName>
    </submittedName>
</protein>
<keyword evidence="1" id="KW-0812">Transmembrane</keyword>
<feature type="transmembrane region" description="Helical" evidence="1">
    <location>
        <begin position="44"/>
        <end position="65"/>
    </location>
</feature>
<proteinExistence type="predicted"/>
<gene>
    <name evidence="2" type="ORF">CLUMA_CG010188</name>
</gene>
<keyword evidence="1" id="KW-0472">Membrane</keyword>
<evidence type="ECO:0000256" key="1">
    <source>
        <dbReference type="SAM" id="Phobius"/>
    </source>
</evidence>
<dbReference type="EMBL" id="CVRI01000044">
    <property type="protein sequence ID" value="CRK96505.1"/>
    <property type="molecule type" value="Genomic_DNA"/>
</dbReference>
<accession>A0A1J1IDI7</accession>
<reference evidence="2 3" key="1">
    <citation type="submission" date="2015-04" db="EMBL/GenBank/DDBJ databases">
        <authorList>
            <person name="Syromyatnikov M.Y."/>
            <person name="Popov V.N."/>
        </authorList>
    </citation>
    <scope>NUCLEOTIDE SEQUENCE [LARGE SCALE GENOMIC DNA]</scope>
</reference>
<evidence type="ECO:0000313" key="3">
    <source>
        <dbReference type="Proteomes" id="UP000183832"/>
    </source>
</evidence>
<evidence type="ECO:0000313" key="2">
    <source>
        <dbReference type="EMBL" id="CRK96505.1"/>
    </source>
</evidence>
<keyword evidence="3" id="KW-1185">Reference proteome</keyword>
<dbReference type="AlphaFoldDB" id="A0A1J1IDI7"/>
<keyword evidence="1" id="KW-1133">Transmembrane helix</keyword>
<feature type="transmembrane region" description="Helical" evidence="1">
    <location>
        <begin position="20"/>
        <end position="37"/>
    </location>
</feature>
<feature type="transmembrane region" description="Helical" evidence="1">
    <location>
        <begin position="85"/>
        <end position="104"/>
    </location>
</feature>
<sequence length="239" mass="27318">MYVKASITLNLNLTQDKVEVAAQSVLIPVFTMGGFYASNTMKTIILLLVFFWYSCSSGPLHLLSLCRFVTKRLDYGFHSDMTHRTLKLLMKAVMFALIHLIMNFQDKCRTRKNMLRHNPHSSSTQTNTQQRSFDRLFHGVFLHMISNSHNNVVFSNATPLKGVDHLKSSMTTTKKQKLSRRKCMMKVTTRNWNEFSLASNQILTSLINIHGVGDACFTLRPRDGLNASVVGCRKQNKRK</sequence>
<organism evidence="2 3">
    <name type="scientific">Clunio marinus</name>
    <dbReference type="NCBI Taxonomy" id="568069"/>
    <lineage>
        <taxon>Eukaryota</taxon>
        <taxon>Metazoa</taxon>
        <taxon>Ecdysozoa</taxon>
        <taxon>Arthropoda</taxon>
        <taxon>Hexapoda</taxon>
        <taxon>Insecta</taxon>
        <taxon>Pterygota</taxon>
        <taxon>Neoptera</taxon>
        <taxon>Endopterygota</taxon>
        <taxon>Diptera</taxon>
        <taxon>Nematocera</taxon>
        <taxon>Chironomoidea</taxon>
        <taxon>Chironomidae</taxon>
        <taxon>Clunio</taxon>
    </lineage>
</organism>